<feature type="domain" description="Lysozyme inhibitor LprI-like N-terminal" evidence="2">
    <location>
        <begin position="55"/>
        <end position="161"/>
    </location>
</feature>
<dbReference type="AlphaFoldDB" id="A0A4U7N7R8"/>
<feature type="signal peptide" evidence="1">
    <location>
        <begin position="1"/>
        <end position="21"/>
    </location>
</feature>
<accession>A0A4U7N7R8</accession>
<keyword evidence="4" id="KW-1185">Reference proteome</keyword>
<evidence type="ECO:0000313" key="4">
    <source>
        <dbReference type="Proteomes" id="UP000306575"/>
    </source>
</evidence>
<evidence type="ECO:0000256" key="1">
    <source>
        <dbReference type="SAM" id="SignalP"/>
    </source>
</evidence>
<dbReference type="InterPro" id="IPR009739">
    <property type="entry name" value="LprI-like_N"/>
</dbReference>
<evidence type="ECO:0000259" key="2">
    <source>
        <dbReference type="Pfam" id="PF07007"/>
    </source>
</evidence>
<gene>
    <name evidence="3" type="ORF">FAP39_03815</name>
</gene>
<keyword evidence="1" id="KW-0732">Signal</keyword>
<dbReference type="RefSeq" id="WP_138015060.1">
    <property type="nucleotide sequence ID" value="NZ_SULI01000003.1"/>
</dbReference>
<dbReference type="Proteomes" id="UP000306575">
    <property type="component" value="Unassembled WGS sequence"/>
</dbReference>
<feature type="chain" id="PRO_5020827403" evidence="1">
    <location>
        <begin position="22"/>
        <end position="169"/>
    </location>
</feature>
<organism evidence="3 4">
    <name type="scientific">Shimia litoralis</name>
    <dbReference type="NCBI Taxonomy" id="420403"/>
    <lineage>
        <taxon>Bacteria</taxon>
        <taxon>Pseudomonadati</taxon>
        <taxon>Pseudomonadota</taxon>
        <taxon>Alphaproteobacteria</taxon>
        <taxon>Rhodobacterales</taxon>
        <taxon>Roseobacteraceae</taxon>
    </lineage>
</organism>
<name>A0A4U7N7R8_9RHOB</name>
<dbReference type="EMBL" id="SULI01000003">
    <property type="protein sequence ID" value="TKZ21737.1"/>
    <property type="molecule type" value="Genomic_DNA"/>
</dbReference>
<proteinExistence type="predicted"/>
<dbReference type="Pfam" id="PF07007">
    <property type="entry name" value="LprI"/>
    <property type="match status" value="1"/>
</dbReference>
<protein>
    <submittedName>
        <fullName evidence="3">DUF1311 domain-containing protein</fullName>
    </submittedName>
</protein>
<dbReference type="OrthoDB" id="7340239at2"/>
<dbReference type="Gene3D" id="1.20.1270.180">
    <property type="match status" value="1"/>
</dbReference>
<comment type="caution">
    <text evidence="3">The sequence shown here is derived from an EMBL/GenBank/DDBJ whole genome shotgun (WGS) entry which is preliminary data.</text>
</comment>
<evidence type="ECO:0000313" key="3">
    <source>
        <dbReference type="EMBL" id="TKZ21737.1"/>
    </source>
</evidence>
<reference evidence="3 4" key="1">
    <citation type="submission" date="2019-04" db="EMBL/GenBank/DDBJ databases">
        <title>Genome sequence of Pelagicola litoralis CL-ES2.</title>
        <authorList>
            <person name="Cao J."/>
        </authorList>
    </citation>
    <scope>NUCLEOTIDE SEQUENCE [LARGE SCALE GENOMIC DNA]</scope>
    <source>
        <strain evidence="3 4">CL-ES2</strain>
    </source>
</reference>
<sequence length="169" mass="18156">MKNICYSLAAIVVVFTMPVAAQETVFSPSTTETCLQEMSVLTDPQNCIGASANICMEQSEGGSSTVGMGNCFNSELQYWDARLNVAYQQVRSNAEAIDAEMAEVGSSAPSQAQALLEMQRAWIAYRDATCIYQRTLWGGGTGGGPASVACHMFRTAEQALFLESQLGDQ</sequence>